<proteinExistence type="predicted"/>
<dbReference type="Proteomes" id="UP000265520">
    <property type="component" value="Unassembled WGS sequence"/>
</dbReference>
<comment type="caution">
    <text evidence="1">The sequence shown here is derived from an EMBL/GenBank/DDBJ whole genome shotgun (WGS) entry which is preliminary data.</text>
</comment>
<dbReference type="AlphaFoldDB" id="A0A392NUH7"/>
<protein>
    <submittedName>
        <fullName evidence="1">Alkylated DNA repair protein alkB 8-like</fullName>
    </submittedName>
</protein>
<name>A0A392NUH7_9FABA</name>
<reference evidence="1 2" key="1">
    <citation type="journal article" date="2018" name="Front. Plant Sci.">
        <title>Red Clover (Trifolium pratense) and Zigzag Clover (T. medium) - A Picture of Genomic Similarities and Differences.</title>
        <authorList>
            <person name="Dluhosova J."/>
            <person name="Istvanek J."/>
            <person name="Nedelnik J."/>
            <person name="Repkova J."/>
        </authorList>
    </citation>
    <scope>NUCLEOTIDE SEQUENCE [LARGE SCALE GENOMIC DNA]</scope>
    <source>
        <strain evidence="2">cv. 10/8</strain>
        <tissue evidence="1">Leaf</tissue>
    </source>
</reference>
<sequence length="73" mass="8221">MWIVEDSELLLEICQARLSDCLSFKDVEVYELLLKVGDVDQVKDSVSVSMTASDLNIPGIYLVHDFVSAKEEE</sequence>
<organism evidence="1 2">
    <name type="scientific">Trifolium medium</name>
    <dbReference type="NCBI Taxonomy" id="97028"/>
    <lineage>
        <taxon>Eukaryota</taxon>
        <taxon>Viridiplantae</taxon>
        <taxon>Streptophyta</taxon>
        <taxon>Embryophyta</taxon>
        <taxon>Tracheophyta</taxon>
        <taxon>Spermatophyta</taxon>
        <taxon>Magnoliopsida</taxon>
        <taxon>eudicotyledons</taxon>
        <taxon>Gunneridae</taxon>
        <taxon>Pentapetalae</taxon>
        <taxon>rosids</taxon>
        <taxon>fabids</taxon>
        <taxon>Fabales</taxon>
        <taxon>Fabaceae</taxon>
        <taxon>Papilionoideae</taxon>
        <taxon>50 kb inversion clade</taxon>
        <taxon>NPAAA clade</taxon>
        <taxon>Hologalegina</taxon>
        <taxon>IRL clade</taxon>
        <taxon>Trifolieae</taxon>
        <taxon>Trifolium</taxon>
    </lineage>
</organism>
<keyword evidence="2" id="KW-1185">Reference proteome</keyword>
<accession>A0A392NUH7</accession>
<feature type="non-terminal residue" evidence="1">
    <location>
        <position position="73"/>
    </location>
</feature>
<evidence type="ECO:0000313" key="2">
    <source>
        <dbReference type="Proteomes" id="UP000265520"/>
    </source>
</evidence>
<evidence type="ECO:0000313" key="1">
    <source>
        <dbReference type="EMBL" id="MCI03478.1"/>
    </source>
</evidence>
<dbReference type="EMBL" id="LXQA010052299">
    <property type="protein sequence ID" value="MCI03478.1"/>
    <property type="molecule type" value="Genomic_DNA"/>
</dbReference>